<protein>
    <recommendedName>
        <fullName evidence="3">Lipoprotein</fullName>
    </recommendedName>
</protein>
<dbReference type="PROSITE" id="PS51257">
    <property type="entry name" value="PROKAR_LIPOPROTEIN"/>
    <property type="match status" value="1"/>
</dbReference>
<dbReference type="InterPro" id="IPR008517">
    <property type="entry name" value="GNA1162-like"/>
</dbReference>
<evidence type="ECO:0000313" key="2">
    <source>
        <dbReference type="Proteomes" id="UP000321764"/>
    </source>
</evidence>
<dbReference type="AlphaFoldDB" id="A0A5C8ZB15"/>
<dbReference type="EMBL" id="VKAD01000001">
    <property type="protein sequence ID" value="TXR54378.1"/>
    <property type="molecule type" value="Genomic_DNA"/>
</dbReference>
<proteinExistence type="predicted"/>
<dbReference type="Proteomes" id="UP000321764">
    <property type="component" value="Unassembled WGS sequence"/>
</dbReference>
<organism evidence="1 2">
    <name type="scientific">Reinekea thalattae</name>
    <dbReference type="NCBI Taxonomy" id="2593301"/>
    <lineage>
        <taxon>Bacteria</taxon>
        <taxon>Pseudomonadati</taxon>
        <taxon>Pseudomonadota</taxon>
        <taxon>Gammaproteobacteria</taxon>
        <taxon>Oceanospirillales</taxon>
        <taxon>Saccharospirillaceae</taxon>
        <taxon>Reinekea</taxon>
    </lineage>
</organism>
<evidence type="ECO:0000313" key="1">
    <source>
        <dbReference type="EMBL" id="TXR54378.1"/>
    </source>
</evidence>
<accession>A0A5C8ZB15</accession>
<comment type="caution">
    <text evidence="1">The sequence shown here is derived from an EMBL/GenBank/DDBJ whole genome shotgun (WGS) entry which is preliminary data.</text>
</comment>
<keyword evidence="2" id="KW-1185">Reference proteome</keyword>
<dbReference type="RefSeq" id="WP_147713776.1">
    <property type="nucleotide sequence ID" value="NZ_VKAD01000001.1"/>
</dbReference>
<name>A0A5C8ZB15_9GAMM</name>
<dbReference type="Gene3D" id="3.40.50.10610">
    <property type="entry name" value="ABC-type transport auxiliary lipoprotein component"/>
    <property type="match status" value="1"/>
</dbReference>
<reference evidence="1 2" key="1">
    <citation type="submission" date="2019-07" db="EMBL/GenBank/DDBJ databases">
        <title>Reinekea sp. strain SSH23 genome sequencing and assembly.</title>
        <authorList>
            <person name="Kim I."/>
        </authorList>
    </citation>
    <scope>NUCLEOTIDE SEQUENCE [LARGE SCALE GENOMIC DNA]</scope>
    <source>
        <strain evidence="1 2">SSH23</strain>
    </source>
</reference>
<evidence type="ECO:0008006" key="3">
    <source>
        <dbReference type="Google" id="ProtNLM"/>
    </source>
</evidence>
<dbReference type="OrthoDB" id="1014694at2"/>
<sequence>MKHVLLLGLSLIFVGCANFGEIEDPLATYHESQPRSILIVPILNNSVEVLAGDLAVTTLPKLLSDQGYYVFPVHTVKALFQSEGLYEPAEIHQQPSEVIAELFSADSILYIIIHTWTAQYIVLNTTTTIDLEYRMTNAQGEQIFHKRQKLSYSPESSTNEEASLIESLLFSAISAAFERADPEFIPLTRRANERAFLFSKPALPPGPYSIEYNRYYDIDEEAFLIIEE</sequence>
<dbReference type="Pfam" id="PF05643">
    <property type="entry name" value="GNA1162-like"/>
    <property type="match status" value="1"/>
</dbReference>
<gene>
    <name evidence="1" type="ORF">FME95_07525</name>
</gene>